<dbReference type="OrthoDB" id="434695at2759"/>
<dbReference type="Gene3D" id="1.25.40.10">
    <property type="entry name" value="Tetratricopeptide repeat domain"/>
    <property type="match status" value="1"/>
</dbReference>
<dbReference type="Proteomes" id="UP000245609">
    <property type="component" value="Unassembled WGS sequence"/>
</dbReference>
<accession>A0A2T9XWR2</accession>
<proteinExistence type="predicted"/>
<evidence type="ECO:0000313" key="2">
    <source>
        <dbReference type="Proteomes" id="UP000245609"/>
    </source>
</evidence>
<dbReference type="EMBL" id="MBFS01003905">
    <property type="protein sequence ID" value="PVU84521.1"/>
    <property type="molecule type" value="Genomic_DNA"/>
</dbReference>
<keyword evidence="2" id="KW-1185">Reference proteome</keyword>
<organism evidence="1 2">
    <name type="scientific">Smittium megazygosporum</name>
    <dbReference type="NCBI Taxonomy" id="133381"/>
    <lineage>
        <taxon>Eukaryota</taxon>
        <taxon>Fungi</taxon>
        <taxon>Fungi incertae sedis</taxon>
        <taxon>Zoopagomycota</taxon>
        <taxon>Kickxellomycotina</taxon>
        <taxon>Harpellomycetes</taxon>
        <taxon>Harpellales</taxon>
        <taxon>Legeriomycetaceae</taxon>
        <taxon>Smittium</taxon>
    </lineage>
</organism>
<name>A0A2T9XWR2_9FUNG</name>
<evidence type="ECO:0000313" key="1">
    <source>
        <dbReference type="EMBL" id="PVU84521.1"/>
    </source>
</evidence>
<sequence>MTSSGFKNLPEIFELESGECLQFRTDALSSYRELGPPDLCHVSKIFDPAKRTDKE</sequence>
<gene>
    <name evidence="1" type="ORF">BB560_007321</name>
</gene>
<protein>
    <submittedName>
        <fullName evidence="1">Uncharacterized protein</fullName>
    </submittedName>
</protein>
<dbReference type="AlphaFoldDB" id="A0A2T9XWR2"/>
<feature type="non-terminal residue" evidence="1">
    <location>
        <position position="55"/>
    </location>
</feature>
<dbReference type="STRING" id="133381.A0A2T9XWR2"/>
<dbReference type="InterPro" id="IPR011990">
    <property type="entry name" value="TPR-like_helical_dom_sf"/>
</dbReference>
<reference evidence="1 2" key="1">
    <citation type="journal article" date="2018" name="MBio">
        <title>Comparative Genomics Reveals the Core Gene Toolbox for the Fungus-Insect Symbiosis.</title>
        <authorList>
            <person name="Wang Y."/>
            <person name="Stata M."/>
            <person name="Wang W."/>
            <person name="Stajich J.E."/>
            <person name="White M.M."/>
            <person name="Moncalvo J.M."/>
        </authorList>
    </citation>
    <scope>NUCLEOTIDE SEQUENCE [LARGE SCALE GENOMIC DNA]</scope>
    <source>
        <strain evidence="1 2">SC-DP-2</strain>
    </source>
</reference>
<comment type="caution">
    <text evidence="1">The sequence shown here is derived from an EMBL/GenBank/DDBJ whole genome shotgun (WGS) entry which is preliminary data.</text>
</comment>